<evidence type="ECO:0000313" key="2">
    <source>
        <dbReference type="Proteomes" id="UP001057402"/>
    </source>
</evidence>
<comment type="caution">
    <text evidence="1">The sequence shown here is derived from an EMBL/GenBank/DDBJ whole genome shotgun (WGS) entry which is preliminary data.</text>
</comment>
<gene>
    <name evidence="1" type="ORF">MLD38_036270</name>
</gene>
<name>A0ACB9LJ47_9MYRT</name>
<keyword evidence="2" id="KW-1185">Reference proteome</keyword>
<reference evidence="2" key="1">
    <citation type="journal article" date="2023" name="Front. Plant Sci.">
        <title>Chromosomal-level genome assembly of Melastoma candidum provides insights into trichome evolution.</title>
        <authorList>
            <person name="Zhong Y."/>
            <person name="Wu W."/>
            <person name="Sun C."/>
            <person name="Zou P."/>
            <person name="Liu Y."/>
            <person name="Dai S."/>
            <person name="Zhou R."/>
        </authorList>
    </citation>
    <scope>NUCLEOTIDE SEQUENCE [LARGE SCALE GENOMIC DNA]</scope>
</reference>
<sequence length="626" mass="70407">MIFPRIHGATAASSHELSPRVASPAVYADIPWDKSFTYLKYSNRCRKSCIKAQSNMNPIPNASLSKQKDPINIYGPSAMKTMPATITPPNDMFLEQESGHGIGIVEFLAGKNYFVTGATGLLAKGKCHRRASFSVCLILSIHGHRMSTVFIEKVLRMSPDVGKIYVLIRAKDEETAVHRLKEEVIDCEVFQHQRRQYGDKYEEFMLGKLFPVVGDIGEPNLGIGRSEVMNRIIDEVDVFVNSAANTVLDERYDISLNMNTSATLRALELAKQCKKLRIFLHVSTAYVNGTRQGILPEKHFEMGQSITAEKSISNGRPLPPPLNVHEEIRFAKHIVDNVPESEAAQKMKEVGMARATFFGWQNTYQFTKAMAEMVVHEHRGEVPVVIVRPGVIEGTFQEPFPGWIQGNRVLEPVIITYGKGRLPGALADPEVVLDIVPLDVVVNTMVASMVKHGKYPKPGLHVYHATSSTVNPCTMYDLFRSFYLHFASSPMKDAKGNDVLVEEVKFFDSVDEYQAHAEKDVLQKGMIESGITDPKAKPVNGLERKYKRVVESITHLGKLYEPYFFNKVRFDNSNTEELIKEMSGEERKGFRVDMKGIDWEDYFVNIHIPGVRKHVLKKPIVSHGRA</sequence>
<proteinExistence type="predicted"/>
<dbReference type="Proteomes" id="UP001057402">
    <property type="component" value="Chromosome 11"/>
</dbReference>
<accession>A0ACB9LJ47</accession>
<protein>
    <submittedName>
        <fullName evidence="1">Uncharacterized protein</fullName>
    </submittedName>
</protein>
<dbReference type="EMBL" id="CM042890">
    <property type="protein sequence ID" value="KAI4311366.1"/>
    <property type="molecule type" value="Genomic_DNA"/>
</dbReference>
<organism evidence="1 2">
    <name type="scientific">Melastoma candidum</name>
    <dbReference type="NCBI Taxonomy" id="119954"/>
    <lineage>
        <taxon>Eukaryota</taxon>
        <taxon>Viridiplantae</taxon>
        <taxon>Streptophyta</taxon>
        <taxon>Embryophyta</taxon>
        <taxon>Tracheophyta</taxon>
        <taxon>Spermatophyta</taxon>
        <taxon>Magnoliopsida</taxon>
        <taxon>eudicotyledons</taxon>
        <taxon>Gunneridae</taxon>
        <taxon>Pentapetalae</taxon>
        <taxon>rosids</taxon>
        <taxon>malvids</taxon>
        <taxon>Myrtales</taxon>
        <taxon>Melastomataceae</taxon>
        <taxon>Melastomatoideae</taxon>
        <taxon>Melastomateae</taxon>
        <taxon>Melastoma</taxon>
    </lineage>
</organism>
<evidence type="ECO:0000313" key="1">
    <source>
        <dbReference type="EMBL" id="KAI4311366.1"/>
    </source>
</evidence>